<comment type="caution">
    <text evidence="2">The sequence shown here is derived from an EMBL/GenBank/DDBJ whole genome shotgun (WGS) entry which is preliminary data.</text>
</comment>
<gene>
    <name evidence="2" type="ORF">ACFFU4_17425</name>
</gene>
<proteinExistence type="predicted"/>
<reference evidence="2 3" key="1">
    <citation type="submission" date="2024-09" db="EMBL/GenBank/DDBJ databases">
        <authorList>
            <person name="Sun Q."/>
            <person name="Mori K."/>
        </authorList>
    </citation>
    <scope>NUCLEOTIDE SEQUENCE [LARGE SCALE GENOMIC DNA]</scope>
    <source>
        <strain evidence="2 3">CECT 9424</strain>
    </source>
</reference>
<evidence type="ECO:0000313" key="2">
    <source>
        <dbReference type="EMBL" id="MFB9151538.1"/>
    </source>
</evidence>
<protein>
    <submittedName>
        <fullName evidence="2">Uncharacterized protein</fullName>
    </submittedName>
</protein>
<organism evidence="2 3">
    <name type="scientific">Roseovarius ramblicola</name>
    <dbReference type="NCBI Taxonomy" id="2022336"/>
    <lineage>
        <taxon>Bacteria</taxon>
        <taxon>Pseudomonadati</taxon>
        <taxon>Pseudomonadota</taxon>
        <taxon>Alphaproteobacteria</taxon>
        <taxon>Rhodobacterales</taxon>
        <taxon>Roseobacteraceae</taxon>
        <taxon>Roseovarius</taxon>
    </lineage>
</organism>
<evidence type="ECO:0000313" key="3">
    <source>
        <dbReference type="Proteomes" id="UP001589670"/>
    </source>
</evidence>
<dbReference type="EMBL" id="JBHMEC010000030">
    <property type="protein sequence ID" value="MFB9151538.1"/>
    <property type="molecule type" value="Genomic_DNA"/>
</dbReference>
<keyword evidence="3" id="KW-1185">Reference proteome</keyword>
<sequence length="171" mass="17557">MIRGIAGACALCLCAAMAQAGPVSIGFEGPGEGAAPGEMAEDGYRIVTRDAVISGPGKSGDGSDGPNEIEGTMGGRGAIAILRGVPFTFVSLDWQSEGGAPEVVAEGYLGPDLVARERFAARGERFVTFAAGALKGRVIDRLILYPQRDRRGMGALDRVILDDAPGHAPAS</sequence>
<dbReference type="RefSeq" id="WP_377071153.1">
    <property type="nucleotide sequence ID" value="NZ_JBHMEC010000030.1"/>
</dbReference>
<evidence type="ECO:0000256" key="1">
    <source>
        <dbReference type="SAM" id="SignalP"/>
    </source>
</evidence>
<accession>A0ABV5I4D4</accession>
<dbReference type="Proteomes" id="UP001589670">
    <property type="component" value="Unassembled WGS sequence"/>
</dbReference>
<feature type="signal peptide" evidence="1">
    <location>
        <begin position="1"/>
        <end position="20"/>
    </location>
</feature>
<keyword evidence="1" id="KW-0732">Signal</keyword>
<feature type="chain" id="PRO_5045257786" evidence="1">
    <location>
        <begin position="21"/>
        <end position="171"/>
    </location>
</feature>
<name>A0ABV5I4D4_9RHOB</name>